<sequence length="196" mass="22551">MFEQRAFFTYRSLKLEPEGLRFTERQLNAYNELTIAYEDLLPLGTARYRRVPVRLTLLCLFLASACVRAVADYQEYGIWTVLVFFALFGLALAYTVKKCHWHFVITTGSGNLRFLDLGASGRQLPAVLAQLEAYTVAHLRRKYLRVNALEPTEAQLERLTWLRDHNVIKQAEYEQYKQKLLGQGSQLIGPVGFSLN</sequence>
<keyword evidence="1" id="KW-0472">Membrane</keyword>
<dbReference type="OrthoDB" id="875181at2"/>
<keyword evidence="3" id="KW-1185">Reference proteome</keyword>
<accession>A0A3B7R0M2</accession>
<reference evidence="2 3" key="1">
    <citation type="submission" date="2018-09" db="EMBL/GenBank/DDBJ databases">
        <title>Hymenobacter medium sp. nov., isolated from R2A medium.</title>
        <authorList>
            <person name="Yingchao G."/>
        </authorList>
    </citation>
    <scope>NUCLEOTIDE SEQUENCE [LARGE SCALE GENOMIC DNA]</scope>
    <source>
        <strain evidence="3">sh-6</strain>
    </source>
</reference>
<dbReference type="KEGG" id="hyh:D3Y59_07425"/>
<protein>
    <submittedName>
        <fullName evidence="2">Uncharacterized protein</fullName>
    </submittedName>
</protein>
<dbReference type="AlphaFoldDB" id="A0A3B7R0M2"/>
<feature type="transmembrane region" description="Helical" evidence="1">
    <location>
        <begin position="76"/>
        <end position="96"/>
    </location>
</feature>
<evidence type="ECO:0000313" key="2">
    <source>
        <dbReference type="EMBL" id="AYA36900.1"/>
    </source>
</evidence>
<gene>
    <name evidence="2" type="ORF">D3Y59_07425</name>
</gene>
<name>A0A3B7R0M2_9BACT</name>
<feature type="transmembrane region" description="Helical" evidence="1">
    <location>
        <begin position="51"/>
        <end position="70"/>
    </location>
</feature>
<evidence type="ECO:0000256" key="1">
    <source>
        <dbReference type="SAM" id="Phobius"/>
    </source>
</evidence>
<keyword evidence="1" id="KW-0812">Transmembrane</keyword>
<keyword evidence="1" id="KW-1133">Transmembrane helix</keyword>
<proteinExistence type="predicted"/>
<organism evidence="2 3">
    <name type="scientific">Hymenobacter oligotrophus</name>
    <dbReference type="NCBI Taxonomy" id="2319843"/>
    <lineage>
        <taxon>Bacteria</taxon>
        <taxon>Pseudomonadati</taxon>
        <taxon>Bacteroidota</taxon>
        <taxon>Cytophagia</taxon>
        <taxon>Cytophagales</taxon>
        <taxon>Hymenobacteraceae</taxon>
        <taxon>Hymenobacter</taxon>
    </lineage>
</organism>
<dbReference type="Proteomes" id="UP000262802">
    <property type="component" value="Chromosome"/>
</dbReference>
<dbReference type="EMBL" id="CP032317">
    <property type="protein sequence ID" value="AYA36900.1"/>
    <property type="molecule type" value="Genomic_DNA"/>
</dbReference>
<evidence type="ECO:0000313" key="3">
    <source>
        <dbReference type="Proteomes" id="UP000262802"/>
    </source>
</evidence>
<dbReference type="RefSeq" id="WP_119444478.1">
    <property type="nucleotide sequence ID" value="NZ_CP032317.1"/>
</dbReference>